<dbReference type="GO" id="GO:0006221">
    <property type="term" value="P:pyrimidine nucleotide biosynthetic process"/>
    <property type="evidence" value="ECO:0007669"/>
    <property type="project" value="UniProtKB-KW"/>
</dbReference>
<reference evidence="8 9" key="1">
    <citation type="journal article" date="2017" name="BMC Genomics">
        <title>Comparative genomic and phylogenomic analyses of the Bifidobacteriaceae family.</title>
        <authorList>
            <person name="Lugli G.A."/>
            <person name="Milani C."/>
            <person name="Turroni F."/>
            <person name="Duranti S."/>
            <person name="Mancabelli L."/>
            <person name="Mangifesta M."/>
            <person name="Ferrario C."/>
            <person name="Modesto M."/>
            <person name="Mattarelli P."/>
            <person name="Jiri K."/>
            <person name="van Sinderen D."/>
            <person name="Ventura M."/>
        </authorList>
    </citation>
    <scope>NUCLEOTIDE SEQUENCE [LARGE SCALE GENOMIC DNA]</scope>
    <source>
        <strain evidence="8 9">DSM 24762</strain>
    </source>
</reference>
<dbReference type="PANTHER" id="PTHR48109:SF1">
    <property type="entry name" value="DIHYDROOROTATE DEHYDROGENASE (FUMARATE)"/>
    <property type="match status" value="1"/>
</dbReference>
<evidence type="ECO:0000256" key="4">
    <source>
        <dbReference type="ARBA" id="ARBA00022643"/>
    </source>
</evidence>
<organism evidence="8 9">
    <name type="scientific">Alloscardovia macacae</name>
    <dbReference type="NCBI Taxonomy" id="1160091"/>
    <lineage>
        <taxon>Bacteria</taxon>
        <taxon>Bacillati</taxon>
        <taxon>Actinomycetota</taxon>
        <taxon>Actinomycetes</taxon>
        <taxon>Bifidobacteriales</taxon>
        <taxon>Bifidobacteriaceae</taxon>
        <taxon>Alloscardovia</taxon>
    </lineage>
</organism>
<dbReference type="GO" id="GO:0006207">
    <property type="term" value="P:'de novo' pyrimidine nucleobase biosynthetic process"/>
    <property type="evidence" value="ECO:0007669"/>
    <property type="project" value="TreeGrafter"/>
</dbReference>
<dbReference type="EMBL" id="MWWT01000007">
    <property type="protein sequence ID" value="OZG53864.1"/>
    <property type="molecule type" value="Genomic_DNA"/>
</dbReference>
<name>A0A261F423_9BIFI</name>
<keyword evidence="5" id="KW-0665">Pyrimidine biosynthesis</keyword>
<gene>
    <name evidence="8" type="ORF">ALMA_1106</name>
</gene>
<dbReference type="CDD" id="cd02810">
    <property type="entry name" value="DHOD_DHPD_FMN"/>
    <property type="match status" value="1"/>
</dbReference>
<dbReference type="SUPFAM" id="SSF51395">
    <property type="entry name" value="FMN-linked oxidoreductases"/>
    <property type="match status" value="1"/>
</dbReference>
<evidence type="ECO:0000256" key="5">
    <source>
        <dbReference type="ARBA" id="ARBA00022975"/>
    </source>
</evidence>
<dbReference type="GO" id="GO:0004152">
    <property type="term" value="F:dihydroorotate dehydrogenase activity"/>
    <property type="evidence" value="ECO:0007669"/>
    <property type="project" value="TreeGrafter"/>
</dbReference>
<dbReference type="Pfam" id="PF01180">
    <property type="entry name" value="DHO_dh"/>
    <property type="match status" value="1"/>
</dbReference>
<keyword evidence="4" id="KW-0288">FMN</keyword>
<dbReference type="InterPro" id="IPR005720">
    <property type="entry name" value="Dihydroorotate_DH_cat"/>
</dbReference>
<dbReference type="Proteomes" id="UP000243657">
    <property type="component" value="Unassembled WGS sequence"/>
</dbReference>
<dbReference type="InterPro" id="IPR050074">
    <property type="entry name" value="DHO_dehydrogenase"/>
</dbReference>
<keyword evidence="9" id="KW-1185">Reference proteome</keyword>
<dbReference type="AlphaFoldDB" id="A0A261F423"/>
<evidence type="ECO:0000256" key="6">
    <source>
        <dbReference type="ARBA" id="ARBA00023002"/>
    </source>
</evidence>
<dbReference type="Gene3D" id="3.20.20.70">
    <property type="entry name" value="Aldolase class I"/>
    <property type="match status" value="1"/>
</dbReference>
<evidence type="ECO:0000256" key="2">
    <source>
        <dbReference type="ARBA" id="ARBA00004725"/>
    </source>
</evidence>
<keyword evidence="6" id="KW-0560">Oxidoreductase</keyword>
<dbReference type="PANTHER" id="PTHR48109">
    <property type="entry name" value="DIHYDROOROTATE DEHYDROGENASE (QUINONE), MITOCHONDRIAL-RELATED"/>
    <property type="match status" value="1"/>
</dbReference>
<evidence type="ECO:0000256" key="1">
    <source>
        <dbReference type="ARBA" id="ARBA00001917"/>
    </source>
</evidence>
<feature type="domain" description="Dihydroorotate dehydrogenase catalytic" evidence="7">
    <location>
        <begin position="260"/>
        <end position="442"/>
    </location>
</feature>
<evidence type="ECO:0000259" key="7">
    <source>
        <dbReference type="Pfam" id="PF01180"/>
    </source>
</evidence>
<dbReference type="GO" id="GO:0005737">
    <property type="term" value="C:cytoplasm"/>
    <property type="evidence" value="ECO:0007669"/>
    <property type="project" value="InterPro"/>
</dbReference>
<evidence type="ECO:0000313" key="8">
    <source>
        <dbReference type="EMBL" id="OZG53864.1"/>
    </source>
</evidence>
<accession>A0A261F423</accession>
<dbReference type="InterPro" id="IPR013785">
    <property type="entry name" value="Aldolase_TIM"/>
</dbReference>
<keyword evidence="3" id="KW-0285">Flavoprotein</keyword>
<comment type="pathway">
    <text evidence="2">Pyrimidine metabolism; UMP biosynthesis via de novo pathway.</text>
</comment>
<sequence length="455" mass="49026">MRKFSLRHHLTSLEAMKAHMPATFEMNDNEACLSAWNDINQAQKALGLNFEEKDLVMVPDSTPIYDVHRTYEENYAEGPFGEFAALGAQASALGARTAPLEATATSALGSQVSPLETPTPFDTDTRHYSFFGQSVRTPFGIPAGPLLNERFTTAAFRAGFDIATYKTVRSRAWACNPFPNVLSVHPASGELTAGAPETVDGVLADDQFGSPETISISNSFGVPSQSPDVWQPDMQRAIQNAGPGQLLLASFQGSRTPEMSEEQYIADHVTTARLALETGAKVLEMNTSCPNEGKGRLLCHNPELVGRITEAVKNEIGDTPLIIKLAFMPDDADVERMMQNTVLRQSVQGFATINTISARLVNARGEQALPGEGRETSGVCGAAIRHAGLEMVERVIRVQRNLGIADDDFAVIGVGGVTSARDVQDYLSLGARAVMSATGAMWNARLGQDVRAALR</sequence>
<comment type="cofactor">
    <cofactor evidence="1">
        <name>FMN</name>
        <dbReference type="ChEBI" id="CHEBI:58210"/>
    </cofactor>
</comment>
<comment type="caution">
    <text evidence="8">The sequence shown here is derived from an EMBL/GenBank/DDBJ whole genome shotgun (WGS) entry which is preliminary data.</text>
</comment>
<protein>
    <submittedName>
        <fullName evidence="8">Dihydroorotate oxidase</fullName>
    </submittedName>
</protein>
<evidence type="ECO:0000313" key="9">
    <source>
        <dbReference type="Proteomes" id="UP000243657"/>
    </source>
</evidence>
<evidence type="ECO:0000256" key="3">
    <source>
        <dbReference type="ARBA" id="ARBA00022630"/>
    </source>
</evidence>
<proteinExistence type="predicted"/>